<gene>
    <name evidence="1" type="ORF">ONB1V03_LOCUS23348</name>
    <name evidence="2" type="ORF">ONB1V03_LOCUS23354</name>
</gene>
<accession>A0A7R9MVW2</accession>
<proteinExistence type="predicted"/>
<sequence>MRNQIVSIVKNALNFEQNFFDLCKSIKECIEREMDGLWHCTAFYNDIGCHSFTFDDMFIVIIMFGKLKITVHKVYDDINMKKLAKLLRSRKVSEELIIEKTDMNEENISIVKEI</sequence>
<dbReference type="OrthoDB" id="6511708at2759"/>
<dbReference type="GO" id="GO:0007017">
    <property type="term" value="P:microtubule-based process"/>
    <property type="evidence" value="ECO:0007669"/>
    <property type="project" value="InterPro"/>
</dbReference>
<dbReference type="InterPro" id="IPR037177">
    <property type="entry name" value="DLC_sf"/>
</dbReference>
<evidence type="ECO:0000313" key="1">
    <source>
        <dbReference type="EMBL" id="CAD7668479.1"/>
    </source>
</evidence>
<dbReference type="AlphaFoldDB" id="A0A7R9MVW2"/>
<dbReference type="EMBL" id="CAJPVJ010058666">
    <property type="protein sequence ID" value="CAG2183934.1"/>
    <property type="molecule type" value="Genomic_DNA"/>
</dbReference>
<dbReference type="EMBL" id="OC973491">
    <property type="protein sequence ID" value="CAD7668485.1"/>
    <property type="molecule type" value="Genomic_DNA"/>
</dbReference>
<dbReference type="Proteomes" id="UP000728032">
    <property type="component" value="Unassembled WGS sequence"/>
</dbReference>
<dbReference type="GO" id="GO:0030286">
    <property type="term" value="C:dynein complex"/>
    <property type="evidence" value="ECO:0007669"/>
    <property type="project" value="InterPro"/>
</dbReference>
<feature type="non-terminal residue" evidence="2">
    <location>
        <position position="1"/>
    </location>
</feature>
<dbReference type="SUPFAM" id="SSF54648">
    <property type="entry name" value="DLC"/>
    <property type="match status" value="1"/>
</dbReference>
<organism evidence="2">
    <name type="scientific">Oppiella nova</name>
    <dbReference type="NCBI Taxonomy" id="334625"/>
    <lineage>
        <taxon>Eukaryota</taxon>
        <taxon>Metazoa</taxon>
        <taxon>Ecdysozoa</taxon>
        <taxon>Arthropoda</taxon>
        <taxon>Chelicerata</taxon>
        <taxon>Arachnida</taxon>
        <taxon>Acari</taxon>
        <taxon>Acariformes</taxon>
        <taxon>Sarcoptiformes</taxon>
        <taxon>Oribatida</taxon>
        <taxon>Brachypylina</taxon>
        <taxon>Oppioidea</taxon>
        <taxon>Oppiidae</taxon>
        <taxon>Oppiella</taxon>
    </lineage>
</organism>
<keyword evidence="3" id="KW-1185">Reference proteome</keyword>
<name>A0A7R9MVW2_9ACAR</name>
<evidence type="ECO:0000313" key="3">
    <source>
        <dbReference type="Proteomes" id="UP000728032"/>
    </source>
</evidence>
<evidence type="ECO:0000313" key="2">
    <source>
        <dbReference type="EMBL" id="CAD7668485.1"/>
    </source>
</evidence>
<dbReference type="EMBL" id="OC973398">
    <property type="protein sequence ID" value="CAD7668479.1"/>
    <property type="molecule type" value="Genomic_DNA"/>
</dbReference>
<dbReference type="EMBL" id="CAJPVJ010058573">
    <property type="protein sequence ID" value="CAG2183928.1"/>
    <property type="molecule type" value="Genomic_DNA"/>
</dbReference>
<protein>
    <submittedName>
        <fullName evidence="2">Uncharacterized protein</fullName>
    </submittedName>
</protein>
<reference evidence="2" key="1">
    <citation type="submission" date="2020-11" db="EMBL/GenBank/DDBJ databases">
        <authorList>
            <person name="Tran Van P."/>
        </authorList>
    </citation>
    <scope>NUCLEOTIDE SEQUENCE</scope>
</reference>